<feature type="compositionally biased region" description="Basic and acidic residues" evidence="5">
    <location>
        <begin position="61"/>
        <end position="76"/>
    </location>
</feature>
<organism evidence="7 8">
    <name type="scientific">Streptomyces endophyticus</name>
    <dbReference type="NCBI Taxonomy" id="714166"/>
    <lineage>
        <taxon>Bacteria</taxon>
        <taxon>Bacillati</taxon>
        <taxon>Actinomycetota</taxon>
        <taxon>Actinomycetes</taxon>
        <taxon>Kitasatosporales</taxon>
        <taxon>Streptomycetaceae</taxon>
        <taxon>Streptomyces</taxon>
    </lineage>
</organism>
<dbReference type="SUPFAM" id="SSF88659">
    <property type="entry name" value="Sigma3 and sigma4 domains of RNA polymerase sigma factors"/>
    <property type="match status" value="1"/>
</dbReference>
<dbReference type="EMBL" id="JAOZYC010000166">
    <property type="protein sequence ID" value="MEB8342588.1"/>
    <property type="molecule type" value="Genomic_DNA"/>
</dbReference>
<evidence type="ECO:0000256" key="4">
    <source>
        <dbReference type="ARBA" id="ARBA00023163"/>
    </source>
</evidence>
<dbReference type="RefSeq" id="WP_326022129.1">
    <property type="nucleotide sequence ID" value="NZ_JAOZYC010000166.1"/>
</dbReference>
<evidence type="ECO:0000256" key="5">
    <source>
        <dbReference type="SAM" id="MobiDB-lite"/>
    </source>
</evidence>
<dbReference type="InterPro" id="IPR013249">
    <property type="entry name" value="RNA_pol_sigma70_r4_t2"/>
</dbReference>
<protein>
    <recommendedName>
        <fullName evidence="6">RNA polymerase sigma factor 70 region 4 type 2 domain-containing protein</fullName>
    </recommendedName>
</protein>
<keyword evidence="3" id="KW-0731">Sigma factor</keyword>
<keyword evidence="8" id="KW-1185">Reference proteome</keyword>
<feature type="domain" description="RNA polymerase sigma factor 70 region 4 type 2" evidence="6">
    <location>
        <begin position="238"/>
        <end position="285"/>
    </location>
</feature>
<dbReference type="Gene3D" id="1.10.10.10">
    <property type="entry name" value="Winged helix-like DNA-binding domain superfamily/Winged helix DNA-binding domain"/>
    <property type="match status" value="1"/>
</dbReference>
<evidence type="ECO:0000313" key="7">
    <source>
        <dbReference type="EMBL" id="MEB8342588.1"/>
    </source>
</evidence>
<feature type="region of interest" description="Disordered" evidence="5">
    <location>
        <begin position="1"/>
        <end position="76"/>
    </location>
</feature>
<evidence type="ECO:0000259" key="6">
    <source>
        <dbReference type="Pfam" id="PF08281"/>
    </source>
</evidence>
<dbReference type="InterPro" id="IPR013324">
    <property type="entry name" value="RNA_pol_sigma_r3/r4-like"/>
</dbReference>
<keyword evidence="4" id="KW-0804">Transcription</keyword>
<evidence type="ECO:0000256" key="1">
    <source>
        <dbReference type="ARBA" id="ARBA00010641"/>
    </source>
</evidence>
<accession>A0ABU6FF64</accession>
<comment type="similarity">
    <text evidence="1">Belongs to the sigma-70 factor family. ECF subfamily.</text>
</comment>
<keyword evidence="2" id="KW-0805">Transcription regulation</keyword>
<evidence type="ECO:0000256" key="3">
    <source>
        <dbReference type="ARBA" id="ARBA00023082"/>
    </source>
</evidence>
<feature type="region of interest" description="Disordered" evidence="5">
    <location>
        <begin position="212"/>
        <end position="231"/>
    </location>
</feature>
<dbReference type="InterPro" id="IPR036388">
    <property type="entry name" value="WH-like_DNA-bd_sf"/>
</dbReference>
<comment type="caution">
    <text evidence="7">The sequence shown here is derived from an EMBL/GenBank/DDBJ whole genome shotgun (WGS) entry which is preliminary data.</text>
</comment>
<evidence type="ECO:0000256" key="2">
    <source>
        <dbReference type="ARBA" id="ARBA00023015"/>
    </source>
</evidence>
<reference evidence="7 8" key="1">
    <citation type="submission" date="2022-10" db="EMBL/GenBank/DDBJ databases">
        <authorList>
            <person name="Xie J."/>
            <person name="Shen N."/>
        </authorList>
    </citation>
    <scope>NUCLEOTIDE SEQUENCE [LARGE SCALE GENOMIC DNA]</scope>
    <source>
        <strain evidence="7 8">YIM65594</strain>
    </source>
</reference>
<feature type="compositionally biased region" description="Basic and acidic residues" evidence="5">
    <location>
        <begin position="16"/>
        <end position="26"/>
    </location>
</feature>
<sequence>MGAVEGAEGRQSLVDLKPEDQPHDGSLDGSEVMGDGTLVADSAAGPGMLQGQPESVLSGKHKQEPSIQDDERRAAEGADRIEADRVLVEHLRARGFTGPSYQQFEAALVDYALPVLKGWMRTGEIFRKCREYGRPVRADETLARWERDEQEELAALTVAHALKQFRDRALIAEGWRPTGGASITTYFVGACVLQFPNQFHSLMSEKRRWEAGVSSASADDPTGQPPFDDPSHLAALRDEVDQMLGLLPPELRKAAEMIRDGYTHAEAAKALGITPGALSERFRRIRPRARATVRRPA</sequence>
<evidence type="ECO:0000313" key="8">
    <source>
        <dbReference type="Proteomes" id="UP001354931"/>
    </source>
</evidence>
<proteinExistence type="inferred from homology"/>
<dbReference type="Proteomes" id="UP001354931">
    <property type="component" value="Unassembled WGS sequence"/>
</dbReference>
<gene>
    <name evidence="7" type="ORF">OKJ99_34345</name>
</gene>
<dbReference type="Pfam" id="PF08281">
    <property type="entry name" value="Sigma70_r4_2"/>
    <property type="match status" value="1"/>
</dbReference>
<name>A0ABU6FF64_9ACTN</name>